<proteinExistence type="predicted"/>
<name>M2P215_9PSEU</name>
<accession>M2P215</accession>
<gene>
    <name evidence="1" type="ORF">C791_6158</name>
</gene>
<dbReference type="PATRIC" id="fig|1238180.3.peg.1171"/>
<dbReference type="Proteomes" id="UP000014137">
    <property type="component" value="Unassembled WGS sequence"/>
</dbReference>
<evidence type="ECO:0000313" key="1">
    <source>
        <dbReference type="EMBL" id="EMD29154.1"/>
    </source>
</evidence>
<dbReference type="EMBL" id="ANMG01000006">
    <property type="protein sequence ID" value="EMD29154.1"/>
    <property type="molecule type" value="Genomic_DNA"/>
</dbReference>
<reference evidence="1 2" key="1">
    <citation type="submission" date="2012-10" db="EMBL/GenBank/DDBJ databases">
        <title>Genome assembly of Amycolatopsis azurea DSM 43854.</title>
        <authorList>
            <person name="Khatri I."/>
            <person name="Kaur I."/>
            <person name="Subramanian S."/>
            <person name="Mayilraj S."/>
        </authorList>
    </citation>
    <scope>NUCLEOTIDE SEQUENCE [LARGE SCALE GENOMIC DNA]</scope>
    <source>
        <strain evidence="1 2">DSM 43854</strain>
    </source>
</reference>
<sequence length="41" mass="4476">MQLLCGSHARGTPRPTPRFPLPLPGTFAFSPLNAIRPPTYV</sequence>
<protein>
    <submittedName>
        <fullName evidence="1">Uncharacterized protein</fullName>
    </submittedName>
</protein>
<comment type="caution">
    <text evidence="1">The sequence shown here is derived from an EMBL/GenBank/DDBJ whole genome shotgun (WGS) entry which is preliminary data.</text>
</comment>
<dbReference type="AlphaFoldDB" id="M2P215"/>
<organism evidence="1 2">
    <name type="scientific">Amycolatopsis azurea DSM 43854</name>
    <dbReference type="NCBI Taxonomy" id="1238180"/>
    <lineage>
        <taxon>Bacteria</taxon>
        <taxon>Bacillati</taxon>
        <taxon>Actinomycetota</taxon>
        <taxon>Actinomycetes</taxon>
        <taxon>Pseudonocardiales</taxon>
        <taxon>Pseudonocardiaceae</taxon>
        <taxon>Amycolatopsis</taxon>
    </lineage>
</organism>
<evidence type="ECO:0000313" key="2">
    <source>
        <dbReference type="Proteomes" id="UP000014137"/>
    </source>
</evidence>